<evidence type="ECO:0000256" key="10">
    <source>
        <dbReference type="SAM" id="Coils"/>
    </source>
</evidence>
<evidence type="ECO:0000259" key="13">
    <source>
        <dbReference type="Pfam" id="PF05698"/>
    </source>
</evidence>
<dbReference type="GO" id="GO:0043022">
    <property type="term" value="F:ribosome binding"/>
    <property type="evidence" value="ECO:0007669"/>
    <property type="project" value="TreeGrafter"/>
</dbReference>
<dbReference type="InterPro" id="IPR008881">
    <property type="entry name" value="Trigger_fac_ribosome-bd_bac"/>
</dbReference>
<dbReference type="Gene3D" id="3.30.70.1050">
    <property type="entry name" value="Trigger factor ribosome-binding domain"/>
    <property type="match status" value="1"/>
</dbReference>
<keyword evidence="6" id="KW-0697">Rotamase</keyword>
<dbReference type="InterPro" id="IPR027304">
    <property type="entry name" value="Trigger_fact/SurA_dom_sf"/>
</dbReference>
<evidence type="ECO:0000313" key="15">
    <source>
        <dbReference type="Proteomes" id="UP000176689"/>
    </source>
</evidence>
<feature type="domain" description="Trigger factor C-terminal" evidence="13">
    <location>
        <begin position="207"/>
        <end position="338"/>
    </location>
</feature>
<proteinExistence type="inferred from homology"/>
<evidence type="ECO:0000256" key="1">
    <source>
        <dbReference type="ARBA" id="ARBA00000971"/>
    </source>
</evidence>
<feature type="domain" description="Trigger factor ribosome-binding bacterial" evidence="12">
    <location>
        <begin position="12"/>
        <end position="155"/>
    </location>
</feature>
<comment type="caution">
    <text evidence="14">The sequence shown here is derived from an EMBL/GenBank/DDBJ whole genome shotgun (WGS) entry which is preliminary data.</text>
</comment>
<protein>
    <recommendedName>
        <fullName evidence="5">Trigger factor</fullName>
        <ecNumber evidence="4">5.2.1.8</ecNumber>
    </recommendedName>
    <alternativeName>
        <fullName evidence="9">PPIase</fullName>
    </alternativeName>
</protein>
<keyword evidence="7" id="KW-0143">Chaperone</keyword>
<gene>
    <name evidence="14" type="ORF">A3F27_01905</name>
</gene>
<dbReference type="Proteomes" id="UP000176689">
    <property type="component" value="Unassembled WGS sequence"/>
</dbReference>
<keyword evidence="8" id="KW-0413">Isomerase</keyword>
<dbReference type="SUPFAM" id="SSF109998">
    <property type="entry name" value="Triger factor/SurA peptide-binding domain-like"/>
    <property type="match status" value="1"/>
</dbReference>
<dbReference type="GO" id="GO:0003755">
    <property type="term" value="F:peptidyl-prolyl cis-trans isomerase activity"/>
    <property type="evidence" value="ECO:0007669"/>
    <property type="project" value="UniProtKB-KW"/>
</dbReference>
<accession>A0A1F6EBU6</accession>
<evidence type="ECO:0000313" key="14">
    <source>
        <dbReference type="EMBL" id="OGG71153.1"/>
    </source>
</evidence>
<dbReference type="EMBL" id="MFLP01000012">
    <property type="protein sequence ID" value="OGG71153.1"/>
    <property type="molecule type" value="Genomic_DNA"/>
</dbReference>
<dbReference type="GO" id="GO:0043335">
    <property type="term" value="P:protein unfolding"/>
    <property type="evidence" value="ECO:0007669"/>
    <property type="project" value="TreeGrafter"/>
</dbReference>
<evidence type="ECO:0000256" key="5">
    <source>
        <dbReference type="ARBA" id="ARBA00016902"/>
    </source>
</evidence>
<dbReference type="PANTHER" id="PTHR30560">
    <property type="entry name" value="TRIGGER FACTOR CHAPERONE AND PEPTIDYL-PROLYL CIS/TRANS ISOMERASE"/>
    <property type="match status" value="1"/>
</dbReference>
<evidence type="ECO:0000256" key="7">
    <source>
        <dbReference type="ARBA" id="ARBA00023186"/>
    </source>
</evidence>
<dbReference type="EC" id="5.2.1.8" evidence="4"/>
<evidence type="ECO:0000256" key="8">
    <source>
        <dbReference type="ARBA" id="ARBA00023235"/>
    </source>
</evidence>
<evidence type="ECO:0000256" key="4">
    <source>
        <dbReference type="ARBA" id="ARBA00013194"/>
    </source>
</evidence>
<comment type="catalytic activity">
    <reaction evidence="1">
        <text>[protein]-peptidylproline (omega=180) = [protein]-peptidylproline (omega=0)</text>
        <dbReference type="Rhea" id="RHEA:16237"/>
        <dbReference type="Rhea" id="RHEA-COMP:10747"/>
        <dbReference type="Rhea" id="RHEA-COMP:10748"/>
        <dbReference type="ChEBI" id="CHEBI:83833"/>
        <dbReference type="ChEBI" id="CHEBI:83834"/>
        <dbReference type="EC" id="5.2.1.8"/>
    </reaction>
</comment>
<dbReference type="PANTHER" id="PTHR30560:SF3">
    <property type="entry name" value="TRIGGER FACTOR-LIKE PROTEIN TIG, CHLOROPLASTIC"/>
    <property type="match status" value="1"/>
</dbReference>
<comment type="similarity">
    <text evidence="3">Belongs to the FKBP-type PPIase family. Tig subfamily.</text>
</comment>
<evidence type="ECO:0000256" key="3">
    <source>
        <dbReference type="ARBA" id="ARBA00005464"/>
    </source>
</evidence>
<keyword evidence="10" id="KW-0175">Coiled coil</keyword>
<dbReference type="AlphaFoldDB" id="A0A1F6EBU6"/>
<dbReference type="GO" id="GO:0044183">
    <property type="term" value="F:protein folding chaperone"/>
    <property type="evidence" value="ECO:0007669"/>
    <property type="project" value="TreeGrafter"/>
</dbReference>
<name>A0A1F6EBU6_9BACT</name>
<comment type="subcellular location">
    <subcellularLocation>
        <location evidence="2">Cytoplasm</location>
    </subcellularLocation>
</comment>
<dbReference type="InterPro" id="IPR008880">
    <property type="entry name" value="Trigger_fac_C"/>
</dbReference>
<organism evidence="14 15">
    <name type="scientific">Candidatus Kaiserbacteria bacterium RIFCSPHIGHO2_12_FULL_53_13</name>
    <dbReference type="NCBI Taxonomy" id="1798502"/>
    <lineage>
        <taxon>Bacteria</taxon>
        <taxon>Candidatus Kaiseribacteriota</taxon>
    </lineage>
</organism>
<dbReference type="GO" id="GO:0005737">
    <property type="term" value="C:cytoplasm"/>
    <property type="evidence" value="ECO:0007669"/>
    <property type="project" value="UniProtKB-SubCell"/>
</dbReference>
<feature type="coiled-coil region" evidence="10">
    <location>
        <begin position="277"/>
        <end position="338"/>
    </location>
</feature>
<evidence type="ECO:0000256" key="11">
    <source>
        <dbReference type="SAM" id="MobiDB-lite"/>
    </source>
</evidence>
<dbReference type="GO" id="GO:0015031">
    <property type="term" value="P:protein transport"/>
    <property type="evidence" value="ECO:0007669"/>
    <property type="project" value="InterPro"/>
</dbReference>
<feature type="region of interest" description="Disordered" evidence="11">
    <location>
        <begin position="168"/>
        <end position="188"/>
    </location>
</feature>
<evidence type="ECO:0000256" key="9">
    <source>
        <dbReference type="ARBA" id="ARBA00029986"/>
    </source>
</evidence>
<evidence type="ECO:0000259" key="12">
    <source>
        <dbReference type="Pfam" id="PF05697"/>
    </source>
</evidence>
<dbReference type="InterPro" id="IPR005215">
    <property type="entry name" value="Trig_fac"/>
</dbReference>
<evidence type="ECO:0000256" key="6">
    <source>
        <dbReference type="ARBA" id="ARBA00023110"/>
    </source>
</evidence>
<reference evidence="14 15" key="1">
    <citation type="journal article" date="2016" name="Nat. Commun.">
        <title>Thousands of microbial genomes shed light on interconnected biogeochemical processes in an aquifer system.</title>
        <authorList>
            <person name="Anantharaman K."/>
            <person name="Brown C.T."/>
            <person name="Hug L.A."/>
            <person name="Sharon I."/>
            <person name="Castelle C.J."/>
            <person name="Probst A.J."/>
            <person name="Thomas B.C."/>
            <person name="Singh A."/>
            <person name="Wilkins M.J."/>
            <person name="Karaoz U."/>
            <person name="Brodie E.L."/>
            <person name="Williams K.H."/>
            <person name="Hubbard S.S."/>
            <person name="Banfield J.F."/>
        </authorList>
    </citation>
    <scope>NUCLEOTIDE SEQUENCE [LARGE SCALE GENOMIC DNA]</scope>
</reference>
<dbReference type="InterPro" id="IPR036611">
    <property type="entry name" value="Trigger_fac_ribosome-bd_sf"/>
</dbReference>
<evidence type="ECO:0000256" key="2">
    <source>
        <dbReference type="ARBA" id="ARBA00004496"/>
    </source>
</evidence>
<sequence>MSEEKKGSSATNVQVTKDADTWEVLVKAEIPAEALAHYRTGALKEIQRDASLDGFRKGHAPESEILRIYGETAILRHAAEHAIQHELPEILAKENLPIIETPRVTTEAPVIGKPLVFTARAALAPKIELPDYKAIAKKNPAPKEEVTVSDTEHEHAMTHLKRERARIEKVEAGKPPAEAAEESRKMEEKDLPALDDEFAKSIGYESIAHFNTVVRENMKTEKERQLADVRRQTILEELSKGTKASYPAILREYELDDMEARLKDDLVRAGTTIEAYLAQVKKTRDDLRKEWKDAADKRARIRLILTEIGRKENVEPDEEALKNEVEQAKKQYPQADVQILRTHIAHAMRNEAVLKFLEKSGV</sequence>
<dbReference type="Pfam" id="PF05698">
    <property type="entry name" value="Trigger_C"/>
    <property type="match status" value="1"/>
</dbReference>
<dbReference type="Gene3D" id="1.10.3120.10">
    <property type="entry name" value="Trigger factor, C-terminal domain"/>
    <property type="match status" value="1"/>
</dbReference>
<dbReference type="SUPFAM" id="SSF102735">
    <property type="entry name" value="Trigger factor ribosome-binding domain"/>
    <property type="match status" value="1"/>
</dbReference>
<dbReference type="Pfam" id="PF05697">
    <property type="entry name" value="Trigger_N"/>
    <property type="match status" value="1"/>
</dbReference>
<dbReference type="InterPro" id="IPR037041">
    <property type="entry name" value="Trigger_fac_C_sf"/>
</dbReference>
<dbReference type="GO" id="GO:0051083">
    <property type="term" value="P:'de novo' cotranslational protein folding"/>
    <property type="evidence" value="ECO:0007669"/>
    <property type="project" value="TreeGrafter"/>
</dbReference>